<reference evidence="2 3" key="1">
    <citation type="journal article" date="2023" name="J. Hered.">
        <title>Chromosome-level genome of the wood stork (Mycteria americana) provides insight into avian chromosome evolution.</title>
        <authorList>
            <person name="Flamio R. Jr."/>
            <person name="Ramstad K.M."/>
        </authorList>
    </citation>
    <scope>NUCLEOTIDE SEQUENCE [LARGE SCALE GENOMIC DNA]</scope>
    <source>
        <strain evidence="2">JAX WOST 10</strain>
    </source>
</reference>
<dbReference type="Pfam" id="PF00078">
    <property type="entry name" value="RVT_1"/>
    <property type="match status" value="1"/>
</dbReference>
<protein>
    <recommendedName>
        <fullName evidence="1">Reverse transcriptase domain-containing protein</fullName>
    </recommendedName>
</protein>
<comment type="caution">
    <text evidence="2">The sequence shown here is derived from an EMBL/GenBank/DDBJ whole genome shotgun (WGS) entry which is preliminary data.</text>
</comment>
<proteinExistence type="predicted"/>
<feature type="domain" description="Reverse transcriptase" evidence="1">
    <location>
        <begin position="3"/>
        <end position="138"/>
    </location>
</feature>
<sequence>MEQLTLETISKHMKEKMTEGCQCGFTKGKSCLSTLIAFFSEVTSLVAKRRAVDVAYLDFSRAFIMVSHNILINKLTKHGLDKWTVRWTENWLNGWAQGLVISCTKSTRRQVTSIIPQGLTLGPILFNTFINNLDDGIKFHQHWEKWAKRKSQKKFNKGKCKLLHLEKNNPRHQDMLGTNGLEDSSAEEDLGVLVDSKLTMSQQCNLMAKAVNSILGCIRKSAASRSREVILPLCLALEI</sequence>
<dbReference type="PANTHER" id="PTHR33332">
    <property type="entry name" value="REVERSE TRANSCRIPTASE DOMAIN-CONTAINING PROTEIN"/>
    <property type="match status" value="1"/>
</dbReference>
<evidence type="ECO:0000259" key="1">
    <source>
        <dbReference type="Pfam" id="PF00078"/>
    </source>
</evidence>
<dbReference type="EMBL" id="JAUNZN010000002">
    <property type="protein sequence ID" value="KAK4828069.1"/>
    <property type="molecule type" value="Genomic_DNA"/>
</dbReference>
<evidence type="ECO:0000313" key="2">
    <source>
        <dbReference type="EMBL" id="KAK4828069.1"/>
    </source>
</evidence>
<dbReference type="Proteomes" id="UP001333110">
    <property type="component" value="Unassembled WGS sequence"/>
</dbReference>
<dbReference type="AlphaFoldDB" id="A0AAN7NPH4"/>
<name>A0AAN7NPH4_MYCAM</name>
<organism evidence="2 3">
    <name type="scientific">Mycteria americana</name>
    <name type="common">Wood stork</name>
    <dbReference type="NCBI Taxonomy" id="33587"/>
    <lineage>
        <taxon>Eukaryota</taxon>
        <taxon>Metazoa</taxon>
        <taxon>Chordata</taxon>
        <taxon>Craniata</taxon>
        <taxon>Vertebrata</taxon>
        <taxon>Euteleostomi</taxon>
        <taxon>Archelosauria</taxon>
        <taxon>Archosauria</taxon>
        <taxon>Dinosauria</taxon>
        <taxon>Saurischia</taxon>
        <taxon>Theropoda</taxon>
        <taxon>Coelurosauria</taxon>
        <taxon>Aves</taxon>
        <taxon>Neognathae</taxon>
        <taxon>Neoaves</taxon>
        <taxon>Aequornithes</taxon>
        <taxon>Ciconiiformes</taxon>
        <taxon>Ciconiidae</taxon>
        <taxon>Mycteria</taxon>
    </lineage>
</organism>
<evidence type="ECO:0000313" key="3">
    <source>
        <dbReference type="Proteomes" id="UP001333110"/>
    </source>
</evidence>
<accession>A0AAN7NPH4</accession>
<keyword evidence="3" id="KW-1185">Reference proteome</keyword>
<gene>
    <name evidence="2" type="ORF">QYF61_023129</name>
</gene>
<dbReference type="InterPro" id="IPR000477">
    <property type="entry name" value="RT_dom"/>
</dbReference>